<sequence length="164" mass="18744">MACSNNTNLTKLDDSSSMLPHHSTCLLLLLMLFFRATGKPKQAIFTHIAPRTCCDEGYTSATDGTWHKSRSMPHAHTLTGTRYLTQTHPRTLLPDRSSHRRRRTHSLFLVLASSAHTLQSKASREQVSGGRVCLLCVERRHIIRRESWNWQRRTIDEKIISPVV</sequence>
<dbReference type="EMBL" id="HBUE01113472">
    <property type="protein sequence ID" value="CAG6489805.1"/>
    <property type="molecule type" value="Transcribed_RNA"/>
</dbReference>
<dbReference type="AlphaFoldDB" id="A0A8D8CE25"/>
<reference evidence="2" key="1">
    <citation type="submission" date="2021-05" db="EMBL/GenBank/DDBJ databases">
        <authorList>
            <person name="Alioto T."/>
            <person name="Alioto T."/>
            <person name="Gomez Garrido J."/>
        </authorList>
    </citation>
    <scope>NUCLEOTIDE SEQUENCE</scope>
</reference>
<evidence type="ECO:0000256" key="1">
    <source>
        <dbReference type="SAM" id="SignalP"/>
    </source>
</evidence>
<feature type="signal peptide" evidence="1">
    <location>
        <begin position="1"/>
        <end position="38"/>
    </location>
</feature>
<accession>A0A8D8CE25</accession>
<protein>
    <submittedName>
        <fullName evidence="2">(northern house mosquito) hypothetical protein</fullName>
    </submittedName>
</protein>
<name>A0A8D8CE25_CULPI</name>
<dbReference type="EMBL" id="HBUE01113477">
    <property type="protein sequence ID" value="CAG6489812.1"/>
    <property type="molecule type" value="Transcribed_RNA"/>
</dbReference>
<organism evidence="2">
    <name type="scientific">Culex pipiens</name>
    <name type="common">House mosquito</name>
    <dbReference type="NCBI Taxonomy" id="7175"/>
    <lineage>
        <taxon>Eukaryota</taxon>
        <taxon>Metazoa</taxon>
        <taxon>Ecdysozoa</taxon>
        <taxon>Arthropoda</taxon>
        <taxon>Hexapoda</taxon>
        <taxon>Insecta</taxon>
        <taxon>Pterygota</taxon>
        <taxon>Neoptera</taxon>
        <taxon>Endopterygota</taxon>
        <taxon>Diptera</taxon>
        <taxon>Nematocera</taxon>
        <taxon>Culicoidea</taxon>
        <taxon>Culicidae</taxon>
        <taxon>Culicinae</taxon>
        <taxon>Culicini</taxon>
        <taxon>Culex</taxon>
        <taxon>Culex</taxon>
    </lineage>
</organism>
<proteinExistence type="predicted"/>
<keyword evidence="1" id="KW-0732">Signal</keyword>
<feature type="chain" id="PRO_5036260468" evidence="1">
    <location>
        <begin position="39"/>
        <end position="164"/>
    </location>
</feature>
<evidence type="ECO:0000313" key="2">
    <source>
        <dbReference type="EMBL" id="CAG6489805.1"/>
    </source>
</evidence>